<proteinExistence type="predicted"/>
<evidence type="ECO:0000313" key="1">
    <source>
        <dbReference type="EMBL" id="TBU59051.1"/>
    </source>
</evidence>
<dbReference type="EMBL" id="ML145118">
    <property type="protein sequence ID" value="TBU59051.1"/>
    <property type="molecule type" value="Genomic_DNA"/>
</dbReference>
<gene>
    <name evidence="1" type="ORF">BD310DRAFT_926002</name>
</gene>
<dbReference type="AlphaFoldDB" id="A0A4Q9PWQ8"/>
<keyword evidence="2" id="KW-1185">Reference proteome</keyword>
<reference evidence="1 2" key="1">
    <citation type="submission" date="2019-01" db="EMBL/GenBank/DDBJ databases">
        <title>Draft genome sequences of three monokaryotic isolates of the white-rot basidiomycete fungus Dichomitus squalens.</title>
        <authorList>
            <consortium name="DOE Joint Genome Institute"/>
            <person name="Lopez S.C."/>
            <person name="Andreopoulos B."/>
            <person name="Pangilinan J."/>
            <person name="Lipzen A."/>
            <person name="Riley R."/>
            <person name="Ahrendt S."/>
            <person name="Ng V."/>
            <person name="Barry K."/>
            <person name="Daum C."/>
            <person name="Grigoriev I.V."/>
            <person name="Hilden K.S."/>
            <person name="Makela M.R."/>
            <person name="de Vries R.P."/>
        </authorList>
    </citation>
    <scope>NUCLEOTIDE SEQUENCE [LARGE SCALE GENOMIC DNA]</scope>
    <source>
        <strain evidence="1 2">CBS 464.89</strain>
    </source>
</reference>
<evidence type="ECO:0000313" key="2">
    <source>
        <dbReference type="Proteomes" id="UP000292082"/>
    </source>
</evidence>
<protein>
    <submittedName>
        <fullName evidence="1">Uncharacterized protein</fullName>
    </submittedName>
</protein>
<name>A0A4Q9PWQ8_9APHY</name>
<organism evidence="1 2">
    <name type="scientific">Dichomitus squalens</name>
    <dbReference type="NCBI Taxonomy" id="114155"/>
    <lineage>
        <taxon>Eukaryota</taxon>
        <taxon>Fungi</taxon>
        <taxon>Dikarya</taxon>
        <taxon>Basidiomycota</taxon>
        <taxon>Agaricomycotina</taxon>
        <taxon>Agaricomycetes</taxon>
        <taxon>Polyporales</taxon>
        <taxon>Polyporaceae</taxon>
        <taxon>Dichomitus</taxon>
    </lineage>
</organism>
<dbReference type="Proteomes" id="UP000292082">
    <property type="component" value="Unassembled WGS sequence"/>
</dbReference>
<accession>A0A4Q9PWQ8</accession>
<sequence>MLSEKWLSMSRHPARSGHCTPYLADLVRVYHLLLIPCPIWSELRNLVITDHPFRFFADVEPRATAGIISHLEDTRCTINSRSVIAEEPIRRVASDLRASA</sequence>